<dbReference type="Pfam" id="PF13899">
    <property type="entry name" value="Thioredoxin_7"/>
    <property type="match status" value="1"/>
</dbReference>
<feature type="signal peptide" evidence="7">
    <location>
        <begin position="1"/>
        <end position="20"/>
    </location>
</feature>
<feature type="transmembrane region" description="Helical" evidence="6">
    <location>
        <begin position="199"/>
        <end position="223"/>
    </location>
</feature>
<evidence type="ECO:0000256" key="1">
    <source>
        <dbReference type="ARBA" id="ARBA00004141"/>
    </source>
</evidence>
<dbReference type="GO" id="GO:0015035">
    <property type="term" value="F:protein-disulfide reductase activity"/>
    <property type="evidence" value="ECO:0007669"/>
    <property type="project" value="TreeGrafter"/>
</dbReference>
<feature type="transmembrane region" description="Helical" evidence="6">
    <location>
        <begin position="431"/>
        <end position="448"/>
    </location>
</feature>
<feature type="transmembrane region" description="Helical" evidence="6">
    <location>
        <begin position="244"/>
        <end position="265"/>
    </location>
</feature>
<proteinExistence type="predicted"/>
<evidence type="ECO:0000256" key="2">
    <source>
        <dbReference type="ARBA" id="ARBA00022692"/>
    </source>
</evidence>
<dbReference type="Pfam" id="PF11412">
    <property type="entry name" value="DsbD_N"/>
    <property type="match status" value="1"/>
</dbReference>
<dbReference type="Gene3D" id="3.40.30.10">
    <property type="entry name" value="Glutaredoxin"/>
    <property type="match status" value="1"/>
</dbReference>
<evidence type="ECO:0000259" key="8">
    <source>
        <dbReference type="Pfam" id="PF02683"/>
    </source>
</evidence>
<dbReference type="InterPro" id="IPR003834">
    <property type="entry name" value="Cyt_c_assmbl_TM_dom"/>
</dbReference>
<feature type="chain" id="PRO_5013850267" evidence="7">
    <location>
        <begin position="21"/>
        <end position="658"/>
    </location>
</feature>
<reference evidence="11" key="1">
    <citation type="submission" date="2017-11" db="EMBL/GenBank/DDBJ databases">
        <authorList>
            <person name="Duchaud E."/>
        </authorList>
    </citation>
    <scope>NUCLEOTIDE SEQUENCE [LARGE SCALE GENOMIC DNA]</scope>
    <source>
        <strain evidence="11">Tenacibaculum sp. TNO020</strain>
    </source>
</reference>
<dbReference type="GO" id="GO:0017004">
    <property type="term" value="P:cytochrome complex assembly"/>
    <property type="evidence" value="ECO:0007669"/>
    <property type="project" value="UniProtKB-KW"/>
</dbReference>
<dbReference type="GO" id="GO:0045454">
    <property type="term" value="P:cell redox homeostasis"/>
    <property type="evidence" value="ECO:0007669"/>
    <property type="project" value="TreeGrafter"/>
</dbReference>
<comment type="subcellular location">
    <subcellularLocation>
        <location evidence="1">Membrane</location>
        <topology evidence="1">Multi-pass membrane protein</topology>
    </subcellularLocation>
</comment>
<dbReference type="EMBL" id="OENF01000039">
    <property type="protein sequence ID" value="SOS75520.1"/>
    <property type="molecule type" value="Genomic_DNA"/>
</dbReference>
<dbReference type="AlphaFoldDB" id="A0A2H1YJD5"/>
<evidence type="ECO:0000256" key="3">
    <source>
        <dbReference type="ARBA" id="ARBA00022748"/>
    </source>
</evidence>
<protein>
    <submittedName>
        <fullName evidence="10">Disulfide bond formation protein DsbD</fullName>
    </submittedName>
</protein>
<evidence type="ECO:0000313" key="10">
    <source>
        <dbReference type="EMBL" id="SOS75520.1"/>
    </source>
</evidence>
<dbReference type="SUPFAM" id="SSF52833">
    <property type="entry name" value="Thioredoxin-like"/>
    <property type="match status" value="1"/>
</dbReference>
<name>A0A2H1YJD5_9FLAO</name>
<dbReference type="GO" id="GO:0016020">
    <property type="term" value="C:membrane"/>
    <property type="evidence" value="ECO:0007669"/>
    <property type="project" value="UniProtKB-SubCell"/>
</dbReference>
<keyword evidence="7" id="KW-0732">Signal</keyword>
<feature type="domain" description="Thiol:disulfide interchange protein DsbD N-terminal" evidence="9">
    <location>
        <begin position="35"/>
        <end position="144"/>
    </location>
</feature>
<feature type="transmembrane region" description="Helical" evidence="6">
    <location>
        <begin position="280"/>
        <end position="301"/>
    </location>
</feature>
<keyword evidence="4 6" id="KW-1133">Transmembrane helix</keyword>
<dbReference type="PANTHER" id="PTHR32234">
    <property type="entry name" value="THIOL:DISULFIDE INTERCHANGE PROTEIN DSBD"/>
    <property type="match status" value="1"/>
</dbReference>
<feature type="transmembrane region" description="Helical" evidence="6">
    <location>
        <begin position="460"/>
        <end position="481"/>
    </location>
</feature>
<evidence type="ECO:0000256" key="5">
    <source>
        <dbReference type="ARBA" id="ARBA00023136"/>
    </source>
</evidence>
<dbReference type="InterPro" id="IPR036249">
    <property type="entry name" value="Thioredoxin-like_sf"/>
</dbReference>
<feature type="transmembrane region" description="Helical" evidence="6">
    <location>
        <begin position="361"/>
        <end position="382"/>
    </location>
</feature>
<evidence type="ECO:0000256" key="7">
    <source>
        <dbReference type="SAM" id="SignalP"/>
    </source>
</evidence>
<feature type="transmembrane region" description="Helical" evidence="6">
    <location>
        <begin position="394"/>
        <end position="411"/>
    </location>
</feature>
<gene>
    <name evidence="10" type="ORF">TNO020_440305</name>
</gene>
<dbReference type="OrthoDB" id="9811036at2"/>
<feature type="transmembrane region" description="Helical" evidence="6">
    <location>
        <begin position="322"/>
        <end position="349"/>
    </location>
</feature>
<feature type="domain" description="Cytochrome C biogenesis protein transmembrane" evidence="8">
    <location>
        <begin position="203"/>
        <end position="416"/>
    </location>
</feature>
<evidence type="ECO:0000256" key="4">
    <source>
        <dbReference type="ARBA" id="ARBA00022989"/>
    </source>
</evidence>
<accession>A0A2H1YJD5</accession>
<evidence type="ECO:0000256" key="6">
    <source>
        <dbReference type="SAM" id="Phobius"/>
    </source>
</evidence>
<dbReference type="PANTHER" id="PTHR32234:SF0">
    <property type="entry name" value="THIOL:DISULFIDE INTERCHANGE PROTEIN DSBD"/>
    <property type="match status" value="1"/>
</dbReference>
<evidence type="ECO:0000259" key="9">
    <source>
        <dbReference type="Pfam" id="PF11412"/>
    </source>
</evidence>
<dbReference type="RefSeq" id="WP_101918144.1">
    <property type="nucleotide sequence ID" value="NZ_OENF01000039.1"/>
</dbReference>
<keyword evidence="5 6" id="KW-0472">Membrane</keyword>
<keyword evidence="2 6" id="KW-0812">Transmembrane</keyword>
<sequence length="658" mass="73395">MKKLCTLFLLFLGLTVFSQSDDNPIVITPTVEKVSETEYDLIFDIEIAEDWHLYSQYNPEDASLPMTISPAEGQSGYVVKGKAIEGETETEFSEIWGKEEIFFVDQGKLVQRINVSDSTLTQVTLNLDAQVCKEYCLPFDEDFTFSLTGQKVLQTVTEVDDKSKAMSQSLNLNLKNTALLKSTSKKSSENGKEGEEASLFNIFLLGFVGGLLAFLTPCVFPMVPLTVSFFTKHTEKRGKGIGSAILYGSFIILIYGLLSLPFHYLDTLDPEILNSISTNMWLNLFFFTILVFFAGSFFGFYELTLPSSWSNKADTASNIGGVIGIFFMALTLAIVSFSCTGPILGSLLAGSLGTNGGAMQLSAGMIGFGLALAMPFALFAMFPGWLTSLPKSGGWLNTVKVVLGFLELAFAFKFLSNADLVGHWNFFKREIFIGIWAITALLMSLYLLGLMGKKYGKISFFRLLLGGSCLALSIYLAPGVLKNPTWNQNKLLSGFAPPKFHSIYVKDNKCPLGLNCFKDFEGGIAYAKSVNKPVLLDFTGWACVNCRKMEENIWVKPEIYSLINDDYVLISLYVDDHERHLPKEEQFDFIKPNGKVKRIRTYGDKWATLQVANFKTASQPFYVLMSPELELLNSPQQYSSHSEYYDWLKTGLDNFNKK</sequence>
<evidence type="ECO:0000313" key="11">
    <source>
        <dbReference type="Proteomes" id="UP000234211"/>
    </source>
</evidence>
<keyword evidence="11" id="KW-1185">Reference proteome</keyword>
<dbReference type="Pfam" id="PF02683">
    <property type="entry name" value="DsbD_TM"/>
    <property type="match status" value="1"/>
</dbReference>
<organism evidence="10 11">
    <name type="scientific">Tenacibaculum piscium</name>
    <dbReference type="NCBI Taxonomy" id="1458515"/>
    <lineage>
        <taxon>Bacteria</taxon>
        <taxon>Pseudomonadati</taxon>
        <taxon>Bacteroidota</taxon>
        <taxon>Flavobacteriia</taxon>
        <taxon>Flavobacteriales</taxon>
        <taxon>Flavobacteriaceae</taxon>
        <taxon>Tenacibaculum</taxon>
    </lineage>
</organism>
<dbReference type="Proteomes" id="UP000234211">
    <property type="component" value="Unassembled WGS sequence"/>
</dbReference>
<dbReference type="InterPro" id="IPR028250">
    <property type="entry name" value="DsbDN"/>
</dbReference>
<keyword evidence="3" id="KW-0201">Cytochrome c-type biogenesis</keyword>